<comment type="caution">
    <text evidence="2">The sequence shown here is derived from an EMBL/GenBank/DDBJ whole genome shotgun (WGS) entry which is preliminary data.</text>
</comment>
<gene>
    <name evidence="2" type="ORF">VNI00_007463</name>
</gene>
<feature type="compositionally biased region" description="Basic residues" evidence="1">
    <location>
        <begin position="72"/>
        <end position="84"/>
    </location>
</feature>
<keyword evidence="3" id="KW-1185">Reference proteome</keyword>
<evidence type="ECO:0000256" key="1">
    <source>
        <dbReference type="SAM" id="MobiDB-lite"/>
    </source>
</evidence>
<dbReference type="PANTHER" id="PTHR34689">
    <property type="entry name" value="NUCLEIC ACID-BINDING PROTEIN"/>
    <property type="match status" value="1"/>
</dbReference>
<evidence type="ECO:0000313" key="3">
    <source>
        <dbReference type="Proteomes" id="UP001383192"/>
    </source>
</evidence>
<feature type="compositionally biased region" description="Basic residues" evidence="1">
    <location>
        <begin position="92"/>
        <end position="106"/>
    </location>
</feature>
<name>A0AAW0D267_9AGAR</name>
<organism evidence="2 3">
    <name type="scientific">Paramarasmius palmivorus</name>
    <dbReference type="NCBI Taxonomy" id="297713"/>
    <lineage>
        <taxon>Eukaryota</taxon>
        <taxon>Fungi</taxon>
        <taxon>Dikarya</taxon>
        <taxon>Basidiomycota</taxon>
        <taxon>Agaricomycotina</taxon>
        <taxon>Agaricomycetes</taxon>
        <taxon>Agaricomycetidae</taxon>
        <taxon>Agaricales</taxon>
        <taxon>Marasmiineae</taxon>
        <taxon>Marasmiaceae</taxon>
        <taxon>Paramarasmius</taxon>
    </lineage>
</organism>
<dbReference type="EMBL" id="JAYKXP010000024">
    <property type="protein sequence ID" value="KAK7045630.1"/>
    <property type="molecule type" value="Genomic_DNA"/>
</dbReference>
<sequence length="263" mass="30923">MAEEITTEMTQETETTILRVVHVHGHLFHDCHDGAKVEIGREEREARALDKKKRRERSASLSSVSSSDSERRRRRKKDKKRSKSKERERKEKKERKREKKEKKKKAASTGSNWGKYGIISEIDIFTKGPEFHTWLVEERKINPETITKEQNKKEFARFVEDYNTATLPHEKYYNMEAYDRRMSALRAGEFIPPSDDSYDPNADLKALKSVHKKKPVDNDSYLSREQLMELRQVQNERVQAGKMKLLGMDVKQNMGVRMDTAYE</sequence>
<dbReference type="Proteomes" id="UP001383192">
    <property type="component" value="Unassembled WGS sequence"/>
</dbReference>
<evidence type="ECO:0000313" key="2">
    <source>
        <dbReference type="EMBL" id="KAK7045630.1"/>
    </source>
</evidence>
<dbReference type="AlphaFoldDB" id="A0AAW0D267"/>
<feature type="region of interest" description="Disordered" evidence="1">
    <location>
        <begin position="41"/>
        <end position="110"/>
    </location>
</feature>
<proteinExistence type="predicted"/>
<dbReference type="PANTHER" id="PTHR34689:SF1">
    <property type="entry name" value="NUCLEIC ACID-BINDING PROTEIN"/>
    <property type="match status" value="1"/>
</dbReference>
<reference evidence="2 3" key="1">
    <citation type="submission" date="2024-01" db="EMBL/GenBank/DDBJ databases">
        <title>A draft genome for a cacao thread blight-causing isolate of Paramarasmius palmivorus.</title>
        <authorList>
            <person name="Baruah I.K."/>
            <person name="Bukari Y."/>
            <person name="Amoako-Attah I."/>
            <person name="Meinhardt L.W."/>
            <person name="Bailey B.A."/>
            <person name="Cohen S.P."/>
        </authorList>
    </citation>
    <scope>NUCLEOTIDE SEQUENCE [LARGE SCALE GENOMIC DNA]</scope>
    <source>
        <strain evidence="2 3">GH-12</strain>
    </source>
</reference>
<protein>
    <submittedName>
        <fullName evidence="2">Uncharacterized protein</fullName>
    </submittedName>
</protein>
<accession>A0AAW0D267</accession>